<keyword evidence="2" id="KW-1185">Reference proteome</keyword>
<protein>
    <submittedName>
        <fullName evidence="1">Uncharacterized protein</fullName>
    </submittedName>
</protein>
<dbReference type="AlphaFoldDB" id="A0AA36JB25"/>
<dbReference type="EMBL" id="CAUJNA010003472">
    <property type="protein sequence ID" value="CAJ1402925.1"/>
    <property type="molecule type" value="Genomic_DNA"/>
</dbReference>
<evidence type="ECO:0000313" key="1">
    <source>
        <dbReference type="EMBL" id="CAJ1402925.1"/>
    </source>
</evidence>
<reference evidence="1" key="1">
    <citation type="submission" date="2023-08" db="EMBL/GenBank/DDBJ databases">
        <authorList>
            <person name="Chen Y."/>
            <person name="Shah S."/>
            <person name="Dougan E. K."/>
            <person name="Thang M."/>
            <person name="Chan C."/>
        </authorList>
    </citation>
    <scope>NUCLEOTIDE SEQUENCE</scope>
</reference>
<accession>A0AA36JB25</accession>
<organism evidence="1 2">
    <name type="scientific">Effrenium voratum</name>
    <dbReference type="NCBI Taxonomy" id="2562239"/>
    <lineage>
        <taxon>Eukaryota</taxon>
        <taxon>Sar</taxon>
        <taxon>Alveolata</taxon>
        <taxon>Dinophyceae</taxon>
        <taxon>Suessiales</taxon>
        <taxon>Symbiodiniaceae</taxon>
        <taxon>Effrenium</taxon>
    </lineage>
</organism>
<comment type="caution">
    <text evidence="1">The sequence shown here is derived from an EMBL/GenBank/DDBJ whole genome shotgun (WGS) entry which is preliminary data.</text>
</comment>
<name>A0AA36JB25_9DINO</name>
<dbReference type="Proteomes" id="UP001178507">
    <property type="component" value="Unassembled WGS sequence"/>
</dbReference>
<gene>
    <name evidence="1" type="ORF">EVOR1521_LOCUS25701</name>
</gene>
<evidence type="ECO:0000313" key="2">
    <source>
        <dbReference type="Proteomes" id="UP001178507"/>
    </source>
</evidence>
<sequence>MGANSCVLFAPDCSSWGIPARGTSLRSEINFGGNRALKWIQGANKMVSRMTLCILLALSRNMIYIIEQPAYPRQFGASLLQAFQRHIDGPARRDLRFKVRDSATSAMDLFEGLPLGDLWEEADLLPAFLYAYSSKKLRQVCRVWQSMFCDILRRMPRECVPIMAKFKREFQEQAFGWLHSRA</sequence>
<proteinExistence type="predicted"/>